<sequence length="134" mass="15026">MHIEPQKEGEEGEEKGREGGRERKSEREGGGREGRREKGRERKIESRVRERTSRGHGNVFLIRSTLSRITSVKNSTSALARRALDSGRGREKRLAISVATLLPLVSQLSADYRSAPGHFVRGFFPQGEKTRGNL</sequence>
<comment type="caution">
    <text evidence="2">The sequence shown here is derived from an EMBL/GenBank/DDBJ whole genome shotgun (WGS) entry which is preliminary data.</text>
</comment>
<dbReference type="EMBL" id="JADYXP020000003">
    <property type="protein sequence ID" value="KAL0128472.1"/>
    <property type="molecule type" value="Genomic_DNA"/>
</dbReference>
<keyword evidence="3" id="KW-1185">Reference proteome</keyword>
<dbReference type="Proteomes" id="UP001430953">
    <property type="component" value="Unassembled WGS sequence"/>
</dbReference>
<proteinExistence type="predicted"/>
<protein>
    <submittedName>
        <fullName evidence="2">Uncharacterized protein</fullName>
    </submittedName>
</protein>
<reference evidence="2 3" key="1">
    <citation type="submission" date="2023-03" db="EMBL/GenBank/DDBJ databases">
        <title>High recombination rates correlate with genetic variation in Cardiocondyla obscurior ants.</title>
        <authorList>
            <person name="Errbii M."/>
        </authorList>
    </citation>
    <scope>NUCLEOTIDE SEQUENCE [LARGE SCALE GENOMIC DNA]</scope>
    <source>
        <strain evidence="2">Alpha-2009</strain>
        <tissue evidence="2">Whole body</tissue>
    </source>
</reference>
<evidence type="ECO:0000313" key="2">
    <source>
        <dbReference type="EMBL" id="KAL0128472.1"/>
    </source>
</evidence>
<gene>
    <name evidence="2" type="ORF">PUN28_003641</name>
</gene>
<organism evidence="2 3">
    <name type="scientific">Cardiocondyla obscurior</name>
    <dbReference type="NCBI Taxonomy" id="286306"/>
    <lineage>
        <taxon>Eukaryota</taxon>
        <taxon>Metazoa</taxon>
        <taxon>Ecdysozoa</taxon>
        <taxon>Arthropoda</taxon>
        <taxon>Hexapoda</taxon>
        <taxon>Insecta</taxon>
        <taxon>Pterygota</taxon>
        <taxon>Neoptera</taxon>
        <taxon>Endopterygota</taxon>
        <taxon>Hymenoptera</taxon>
        <taxon>Apocrita</taxon>
        <taxon>Aculeata</taxon>
        <taxon>Formicoidea</taxon>
        <taxon>Formicidae</taxon>
        <taxon>Myrmicinae</taxon>
        <taxon>Cardiocondyla</taxon>
    </lineage>
</organism>
<name>A0AAW2GNU5_9HYME</name>
<feature type="region of interest" description="Disordered" evidence="1">
    <location>
        <begin position="1"/>
        <end position="55"/>
    </location>
</feature>
<dbReference type="AlphaFoldDB" id="A0AAW2GNU5"/>
<evidence type="ECO:0000256" key="1">
    <source>
        <dbReference type="SAM" id="MobiDB-lite"/>
    </source>
</evidence>
<evidence type="ECO:0000313" key="3">
    <source>
        <dbReference type="Proteomes" id="UP001430953"/>
    </source>
</evidence>
<accession>A0AAW2GNU5</accession>
<feature type="compositionally biased region" description="Basic and acidic residues" evidence="1">
    <location>
        <begin position="1"/>
        <end position="53"/>
    </location>
</feature>